<dbReference type="EMBL" id="LN483073">
    <property type="protein sequence ID" value="CDZ99960.1"/>
    <property type="molecule type" value="Genomic_DNA"/>
</dbReference>
<dbReference type="PATRIC" id="fig|1461583.4.peg.356"/>
<evidence type="ECO:0000313" key="1">
    <source>
        <dbReference type="EMBL" id="CDZ99960.1"/>
    </source>
</evidence>
<dbReference type="GO" id="GO:0008962">
    <property type="term" value="F:phosphatidylglycerophosphatase activity"/>
    <property type="evidence" value="ECO:0007669"/>
    <property type="project" value="InterPro"/>
</dbReference>
<protein>
    <submittedName>
        <fullName evidence="1">Haloacid dehalogenase-like hydrolase</fullName>
    </submittedName>
</protein>
<accession>A0A078M178</accession>
<sequence>MYNFLLPKQYVETIYEITPESLKAQGIKGVVTDLDNTLIEWDSPYANDDLAAWFERLAEGGIRVIIASNNNEARVKAFAEPVGIPYISRAKKPLGNGFYSAMIQLGLRPHETAMVGDQLLTDIMGGNRMGMHTILVRPVAQSDGLVTKFNRFVERRVFNDLRRKGKPTWEDKK</sequence>
<organism evidence="1">
    <name type="scientific">Metalysinibacillus saudimassiliensis</name>
    <dbReference type="NCBI Taxonomy" id="1461583"/>
    <lineage>
        <taxon>Bacteria</taxon>
        <taxon>Bacillati</taxon>
        <taxon>Bacillota</taxon>
        <taxon>Bacilli</taxon>
        <taxon>Bacillales</taxon>
        <taxon>Caryophanaceae</taxon>
        <taxon>Metalysinibacillus</taxon>
    </lineage>
</organism>
<dbReference type="InterPro" id="IPR006549">
    <property type="entry name" value="HAD-SF_hydro_IIIA"/>
</dbReference>
<name>A0A078M178_9BACL</name>
<keyword evidence="1" id="KW-0378">Hydrolase</keyword>
<dbReference type="NCBIfam" id="TIGR01668">
    <property type="entry name" value="YqeG_hyp_ppase"/>
    <property type="match status" value="1"/>
</dbReference>
<dbReference type="Pfam" id="PF00702">
    <property type="entry name" value="Hydrolase"/>
    <property type="match status" value="1"/>
</dbReference>
<gene>
    <name evidence="1" type="ORF">BN1050_00384</name>
</gene>
<dbReference type="AlphaFoldDB" id="A0A078M178"/>
<dbReference type="InterPro" id="IPR036412">
    <property type="entry name" value="HAD-like_sf"/>
</dbReference>
<proteinExistence type="predicted"/>
<dbReference type="CDD" id="cd16416">
    <property type="entry name" value="HAD_BsYqeG-like"/>
    <property type="match status" value="1"/>
</dbReference>
<dbReference type="SUPFAM" id="SSF56784">
    <property type="entry name" value="HAD-like"/>
    <property type="match status" value="1"/>
</dbReference>
<dbReference type="PANTHER" id="PTHR19288:SF25">
    <property type="entry name" value="PHOSPHATIDYLGLYCEROPHOSPHATASE GEP4, MITOCHONDRIAL"/>
    <property type="match status" value="1"/>
</dbReference>
<dbReference type="GO" id="GO:0005737">
    <property type="term" value="C:cytoplasm"/>
    <property type="evidence" value="ECO:0007669"/>
    <property type="project" value="TreeGrafter"/>
</dbReference>
<dbReference type="InterPro" id="IPR010021">
    <property type="entry name" value="PGPP1/Gep4"/>
</dbReference>
<reference evidence="1" key="1">
    <citation type="submission" date="2014-07" db="EMBL/GenBank/DDBJ databases">
        <authorList>
            <person name="Urmite Genomes Urmite Genomes"/>
        </authorList>
    </citation>
    <scope>NUCLEOTIDE SEQUENCE</scope>
    <source>
        <strain evidence="1">13S34_air</strain>
    </source>
</reference>
<dbReference type="InterPro" id="IPR023214">
    <property type="entry name" value="HAD_sf"/>
</dbReference>
<dbReference type="Gene3D" id="3.40.50.1000">
    <property type="entry name" value="HAD superfamily/HAD-like"/>
    <property type="match status" value="1"/>
</dbReference>
<dbReference type="PANTHER" id="PTHR19288">
    <property type="entry name" value="4-NITROPHENYLPHOSPHATASE-RELATED"/>
    <property type="match status" value="1"/>
</dbReference>
<dbReference type="NCBIfam" id="TIGR01662">
    <property type="entry name" value="HAD-SF-IIIA"/>
    <property type="match status" value="1"/>
</dbReference>
<dbReference type="HOGENOM" id="CLU_056221_4_0_9"/>